<proteinExistence type="predicted"/>
<evidence type="ECO:0000256" key="2">
    <source>
        <dbReference type="SAM" id="Phobius"/>
    </source>
</evidence>
<dbReference type="Pfam" id="PF24808">
    <property type="entry name" value="DUF7707"/>
    <property type="match status" value="1"/>
</dbReference>
<evidence type="ECO:0000259" key="4">
    <source>
        <dbReference type="Pfam" id="PF24808"/>
    </source>
</evidence>
<dbReference type="CDD" id="cd12087">
    <property type="entry name" value="TM_EGFR-like"/>
    <property type="match status" value="1"/>
</dbReference>
<keyword evidence="2" id="KW-1133">Transmembrane helix</keyword>
<accession>A0ABR4CAR7</accession>
<feature type="region of interest" description="Disordered" evidence="1">
    <location>
        <begin position="324"/>
        <end position="361"/>
    </location>
</feature>
<evidence type="ECO:0000313" key="6">
    <source>
        <dbReference type="Proteomes" id="UP001595075"/>
    </source>
</evidence>
<sequence length="377" mass="38867">MFFHVDMPQVRRLISGFSCFLLLIVVSAQETLPTTIDVNAVSAATRSTWCLGQLKTCNILCNGGIKDNDCNKDTLDFTCTCASNSSSPGLQYYQNSIPTFICEFTFQTCISASAGDASAQAACAADEKANCGHNDPSLFVAPVPEQISSTGGSSGTISVGSPPVTTLTTVSNGVTRTVTLFSTPSPARTPTTSSNLSSSSKPVSSTSPSQTPVLSDSSSRGPQSSTSSTAAGRSDSASVPSPSSAPGPTDKGSGGLSTGAKAGIGIGVVLGIILLVLAGWGLVVYGRRSAIKKNADGGLADRVGGKSELSAGPEVVRAELPDTPLSEEEKRELERRRRAAELAGDPGLPRVEIADGTPAGERRELEARRAAIRYEMG</sequence>
<feature type="signal peptide" evidence="3">
    <location>
        <begin position="1"/>
        <end position="28"/>
    </location>
</feature>
<name>A0ABR4CAR7_9HELO</name>
<evidence type="ECO:0000256" key="1">
    <source>
        <dbReference type="SAM" id="MobiDB-lite"/>
    </source>
</evidence>
<organism evidence="5 6">
    <name type="scientific">Oculimacula yallundae</name>
    <dbReference type="NCBI Taxonomy" id="86028"/>
    <lineage>
        <taxon>Eukaryota</taxon>
        <taxon>Fungi</taxon>
        <taxon>Dikarya</taxon>
        <taxon>Ascomycota</taxon>
        <taxon>Pezizomycotina</taxon>
        <taxon>Leotiomycetes</taxon>
        <taxon>Helotiales</taxon>
        <taxon>Ploettnerulaceae</taxon>
        <taxon>Oculimacula</taxon>
    </lineage>
</organism>
<feature type="domain" description="DUF7707" evidence="4">
    <location>
        <begin position="35"/>
        <end position="136"/>
    </location>
</feature>
<evidence type="ECO:0000256" key="3">
    <source>
        <dbReference type="SAM" id="SignalP"/>
    </source>
</evidence>
<keyword evidence="2" id="KW-0472">Membrane</keyword>
<keyword evidence="6" id="KW-1185">Reference proteome</keyword>
<feature type="transmembrane region" description="Helical" evidence="2">
    <location>
        <begin position="262"/>
        <end position="285"/>
    </location>
</feature>
<protein>
    <recommendedName>
        <fullName evidence="4">DUF7707 domain-containing protein</fullName>
    </recommendedName>
</protein>
<comment type="caution">
    <text evidence="5">The sequence shown here is derived from an EMBL/GenBank/DDBJ whole genome shotgun (WGS) entry which is preliminary data.</text>
</comment>
<dbReference type="PANTHER" id="PTHR38118">
    <property type="entry name" value="ANCHORED CELL WALL PROTEIN 11-RELATED"/>
    <property type="match status" value="1"/>
</dbReference>
<evidence type="ECO:0000313" key="5">
    <source>
        <dbReference type="EMBL" id="KAL2066880.1"/>
    </source>
</evidence>
<reference evidence="5 6" key="1">
    <citation type="journal article" date="2024" name="Commun. Biol.">
        <title>Comparative genomic analysis of thermophilic fungi reveals convergent evolutionary adaptations and gene losses.</title>
        <authorList>
            <person name="Steindorff A.S."/>
            <person name="Aguilar-Pontes M.V."/>
            <person name="Robinson A.J."/>
            <person name="Andreopoulos B."/>
            <person name="LaButti K."/>
            <person name="Kuo A."/>
            <person name="Mondo S."/>
            <person name="Riley R."/>
            <person name="Otillar R."/>
            <person name="Haridas S."/>
            <person name="Lipzen A."/>
            <person name="Grimwood J."/>
            <person name="Schmutz J."/>
            <person name="Clum A."/>
            <person name="Reid I.D."/>
            <person name="Moisan M.C."/>
            <person name="Butler G."/>
            <person name="Nguyen T.T.M."/>
            <person name="Dewar K."/>
            <person name="Conant G."/>
            <person name="Drula E."/>
            <person name="Henrissat B."/>
            <person name="Hansel C."/>
            <person name="Singer S."/>
            <person name="Hutchinson M.I."/>
            <person name="de Vries R.P."/>
            <person name="Natvig D.O."/>
            <person name="Powell A.J."/>
            <person name="Tsang A."/>
            <person name="Grigoriev I.V."/>
        </authorList>
    </citation>
    <scope>NUCLEOTIDE SEQUENCE [LARGE SCALE GENOMIC DNA]</scope>
    <source>
        <strain evidence="5 6">CBS 494.80</strain>
    </source>
</reference>
<feature type="region of interest" description="Disordered" evidence="1">
    <location>
        <begin position="180"/>
        <end position="256"/>
    </location>
</feature>
<dbReference type="Proteomes" id="UP001595075">
    <property type="component" value="Unassembled WGS sequence"/>
</dbReference>
<dbReference type="EMBL" id="JAZHXI010000010">
    <property type="protein sequence ID" value="KAL2066880.1"/>
    <property type="molecule type" value="Genomic_DNA"/>
</dbReference>
<keyword evidence="2" id="KW-0812">Transmembrane</keyword>
<feature type="compositionally biased region" description="Low complexity" evidence="1">
    <location>
        <begin position="182"/>
        <end position="248"/>
    </location>
</feature>
<dbReference type="InterPro" id="IPR056124">
    <property type="entry name" value="DUF7707"/>
</dbReference>
<feature type="chain" id="PRO_5045320023" description="DUF7707 domain-containing protein" evidence="3">
    <location>
        <begin position="29"/>
        <end position="377"/>
    </location>
</feature>
<gene>
    <name evidence="5" type="ORF">VTL71DRAFT_1304</name>
</gene>
<dbReference type="PANTHER" id="PTHR38118:SF3">
    <property type="entry name" value="ANCHORED CELL WALL PROTEIN 11"/>
    <property type="match status" value="1"/>
</dbReference>
<keyword evidence="3" id="KW-0732">Signal</keyword>